<feature type="domain" description="WCX" evidence="2">
    <location>
        <begin position="250"/>
        <end position="323"/>
    </location>
</feature>
<comment type="caution">
    <text evidence="3">The sequence shown here is derived from an EMBL/GenBank/DDBJ whole genome shotgun (WGS) entry which is preliminary data.</text>
</comment>
<organism evidence="3 4">
    <name type="scientific">Mycolicibacillus koreensis</name>
    <dbReference type="NCBI Taxonomy" id="1069220"/>
    <lineage>
        <taxon>Bacteria</taxon>
        <taxon>Bacillati</taxon>
        <taxon>Actinomycetota</taxon>
        <taxon>Actinomycetes</taxon>
        <taxon>Mycobacteriales</taxon>
        <taxon>Mycobacteriaceae</taxon>
        <taxon>Mycolicibacillus</taxon>
    </lineage>
</organism>
<protein>
    <submittedName>
        <fullName evidence="3">WYL domain-containing protein</fullName>
    </submittedName>
</protein>
<dbReference type="InterPro" id="IPR051534">
    <property type="entry name" value="CBASS_pafABC_assoc_protein"/>
</dbReference>
<proteinExistence type="predicted"/>
<feature type="domain" description="WYL" evidence="1">
    <location>
        <begin position="149"/>
        <end position="215"/>
    </location>
</feature>
<evidence type="ECO:0000259" key="1">
    <source>
        <dbReference type="Pfam" id="PF13280"/>
    </source>
</evidence>
<dbReference type="OrthoDB" id="3268930at2"/>
<dbReference type="EMBL" id="NCXO01000005">
    <property type="protein sequence ID" value="OSC35154.1"/>
    <property type="molecule type" value="Genomic_DNA"/>
</dbReference>
<dbReference type="PANTHER" id="PTHR34580">
    <property type="match status" value="1"/>
</dbReference>
<dbReference type="Pfam" id="PF13280">
    <property type="entry name" value="WYL"/>
    <property type="match status" value="1"/>
</dbReference>
<dbReference type="InterPro" id="IPR026881">
    <property type="entry name" value="WYL_dom"/>
</dbReference>
<evidence type="ECO:0000313" key="4">
    <source>
        <dbReference type="Proteomes" id="UP000193577"/>
    </source>
</evidence>
<name>A0A7I7SAT2_9MYCO</name>
<dbReference type="PANTHER" id="PTHR34580:SF3">
    <property type="entry name" value="PROTEIN PAFB"/>
    <property type="match status" value="1"/>
</dbReference>
<accession>A0A7I7SAT2</accession>
<sequence>MAKPKVERLLNLVIALLSTRGYLTAEKIRASVVGYDNASDEAFARMFERDKAELRELGIPLEVGRASASDPIEGYRITSDDYKLPEITLSAGEAAAVAVAAQLWETPELITATQGALLKLRAAGVDVDPDASTAIAPATDLPGLRGGEEVLGALLAAVDAGQPVAFDHRPSRGRPVNRRTVEPWGVLTAHGRWYLVGHDRDRDDTRVFRVSRIVGAVEPVGPAGVVTRPEGADLRAIVTAAVSAASTEEEVTARLWVAAGRATGLRRFATVLGAERRGDRDGELMTVTLRAGDQLTRLIAGYGADAVVLEPPALREEVLARLHANTEVDQ</sequence>
<gene>
    <name evidence="3" type="ORF">B8W67_03450</name>
</gene>
<dbReference type="Proteomes" id="UP000193577">
    <property type="component" value="Unassembled WGS sequence"/>
</dbReference>
<evidence type="ECO:0000259" key="2">
    <source>
        <dbReference type="Pfam" id="PF25583"/>
    </source>
</evidence>
<dbReference type="Pfam" id="PF25583">
    <property type="entry name" value="WCX"/>
    <property type="match status" value="1"/>
</dbReference>
<dbReference type="InterPro" id="IPR057727">
    <property type="entry name" value="WCX_dom"/>
</dbReference>
<dbReference type="RefSeq" id="WP_085302283.1">
    <property type="nucleotide sequence ID" value="NZ_AP022594.1"/>
</dbReference>
<reference evidence="3 4" key="1">
    <citation type="submission" date="2017-04" db="EMBL/GenBank/DDBJ databases">
        <title>The new phylogeny of genus Mycobacterium.</title>
        <authorList>
            <person name="Tortoli E."/>
            <person name="Trovato A."/>
            <person name="Cirillo D.M."/>
        </authorList>
    </citation>
    <scope>NUCLEOTIDE SEQUENCE [LARGE SCALE GENOMIC DNA]</scope>
    <source>
        <strain evidence="3 4">KCTC 19819</strain>
    </source>
</reference>
<keyword evidence="4" id="KW-1185">Reference proteome</keyword>
<dbReference type="PROSITE" id="PS52050">
    <property type="entry name" value="WYL"/>
    <property type="match status" value="1"/>
</dbReference>
<dbReference type="AlphaFoldDB" id="A0A7I7SAT2"/>
<evidence type="ECO:0000313" key="3">
    <source>
        <dbReference type="EMBL" id="OSC35154.1"/>
    </source>
</evidence>